<organism evidence="2 3">
    <name type="scientific">Phialocephala subalpina</name>
    <dbReference type="NCBI Taxonomy" id="576137"/>
    <lineage>
        <taxon>Eukaryota</taxon>
        <taxon>Fungi</taxon>
        <taxon>Dikarya</taxon>
        <taxon>Ascomycota</taxon>
        <taxon>Pezizomycotina</taxon>
        <taxon>Leotiomycetes</taxon>
        <taxon>Helotiales</taxon>
        <taxon>Mollisiaceae</taxon>
        <taxon>Phialocephala</taxon>
        <taxon>Phialocephala fortinii species complex</taxon>
    </lineage>
</organism>
<gene>
    <name evidence="2" type="ORF">PAC_17649</name>
</gene>
<keyword evidence="1" id="KW-0472">Membrane</keyword>
<evidence type="ECO:0000256" key="1">
    <source>
        <dbReference type="SAM" id="Phobius"/>
    </source>
</evidence>
<keyword evidence="3" id="KW-1185">Reference proteome</keyword>
<dbReference type="Proteomes" id="UP000184330">
    <property type="component" value="Unassembled WGS sequence"/>
</dbReference>
<feature type="transmembrane region" description="Helical" evidence="1">
    <location>
        <begin position="571"/>
        <end position="598"/>
    </location>
</feature>
<dbReference type="OrthoDB" id="3557131at2759"/>
<sequence length="675" mass="74302">MSMNSTIYVGVWTNWSQGAIMGSTLTLSAQHGTILISVLTLFIRLIGGRTWGIICFIAHQLRTTKEAKDGLYHQQQATLRNNASDIQTLWQLTKISWSWRPKTSNSIRKSLGLIVFGTIHLLLFAAAGTFSSHLVTLGNEVLLSRSPSCGPWAMPTVSNESQLAEGANYELYSQNTIALSSQYVSNCLTQLESSSACNTFRQAQLNWTSMTEAPCPFEDDLCLGPANSSLRLDTGLIDSRDDLGINGDDAHRVQYRKTATCVPITTEGYFENGTNSFSNGLTYNYTAAFYGPNNVLPSELEDSGGIPNATYVHSNFMETVLRYDSDQVSGIPYYTVSAEPGYFGDPSDGFTPLPAFKAENQTIALVFASFVGAYTGPSDDLWLSAHRLGNAKIEFDGNDSLSLPEYRIDKPVSVLACTEQHQFCNPNPASNLSNRCTPFLSLDNYLNDGSDPISPLLYNDYQSIIAKIIHFAVLRSGIYPIVSQLNPPIMAAGLAAGGVSPPLPDNQWVLEATNWFSIGLNNLQRMMVDVATGPPGKDAHYTTGLADQFPSLQWYCDNQIVQREDFLSFNVLALALIFVFGALVTVVSLFLESIVGFFQLKFKRGLYHQVRWQLDSTVQLQRMAFEEAGLGTWSGGADDVPVTEKDEKFGPATEWDEWHPSICGKAIVKHEASWI</sequence>
<dbReference type="AlphaFoldDB" id="A0A1L7XRU5"/>
<keyword evidence="1" id="KW-1133">Transmembrane helix</keyword>
<keyword evidence="1" id="KW-0812">Transmembrane</keyword>
<feature type="transmembrane region" description="Helical" evidence="1">
    <location>
        <begin position="110"/>
        <end position="130"/>
    </location>
</feature>
<protein>
    <submittedName>
        <fullName evidence="2">Uncharacterized protein</fullName>
    </submittedName>
</protein>
<dbReference type="EMBL" id="FJOG01000047">
    <property type="protein sequence ID" value="CZR67750.1"/>
    <property type="molecule type" value="Genomic_DNA"/>
</dbReference>
<evidence type="ECO:0000313" key="2">
    <source>
        <dbReference type="EMBL" id="CZR67750.1"/>
    </source>
</evidence>
<evidence type="ECO:0000313" key="3">
    <source>
        <dbReference type="Proteomes" id="UP000184330"/>
    </source>
</evidence>
<name>A0A1L7XRU5_9HELO</name>
<proteinExistence type="predicted"/>
<accession>A0A1L7XRU5</accession>
<reference evidence="2 3" key="1">
    <citation type="submission" date="2016-03" db="EMBL/GenBank/DDBJ databases">
        <authorList>
            <person name="Ploux O."/>
        </authorList>
    </citation>
    <scope>NUCLEOTIDE SEQUENCE [LARGE SCALE GENOMIC DNA]</scope>
    <source>
        <strain evidence="2 3">UAMH 11012</strain>
    </source>
</reference>